<dbReference type="InterPro" id="IPR002313">
    <property type="entry name" value="Lys-tRNA-ligase_II"/>
</dbReference>
<dbReference type="SUPFAM" id="SSF50249">
    <property type="entry name" value="Nucleic acid-binding proteins"/>
    <property type="match status" value="1"/>
</dbReference>
<dbReference type="InterPro" id="IPR004364">
    <property type="entry name" value="Aa-tRNA-synt_II"/>
</dbReference>
<evidence type="ECO:0000256" key="8">
    <source>
        <dbReference type="HAMAP-Rule" id="MF_00252"/>
    </source>
</evidence>
<feature type="binding site" evidence="8">
    <location>
        <position position="423"/>
    </location>
    <ligand>
        <name>Mg(2+)</name>
        <dbReference type="ChEBI" id="CHEBI:18420"/>
        <label>1</label>
    </ligand>
</feature>
<dbReference type="Gene3D" id="2.40.50.140">
    <property type="entry name" value="Nucleic acid-binding proteins"/>
    <property type="match status" value="1"/>
</dbReference>
<dbReference type="CDD" id="cd04322">
    <property type="entry name" value="LysRS_N"/>
    <property type="match status" value="1"/>
</dbReference>
<dbReference type="NCBIfam" id="NF001756">
    <property type="entry name" value="PRK00484.1"/>
    <property type="match status" value="1"/>
</dbReference>
<protein>
    <recommendedName>
        <fullName evidence="8">Lysine--tRNA ligase</fullName>
        <ecNumber evidence="8">6.1.1.6</ecNumber>
    </recommendedName>
    <alternativeName>
        <fullName evidence="8">Lysyl-tRNA synthetase</fullName>
        <shortName evidence="8">LysRS</shortName>
    </alternativeName>
</protein>
<dbReference type="InterPro" id="IPR025567">
    <property type="entry name" value="DUF4332"/>
</dbReference>
<feature type="binding site" evidence="8">
    <location>
        <position position="416"/>
    </location>
    <ligand>
        <name>Mg(2+)</name>
        <dbReference type="ChEBI" id="CHEBI:18420"/>
        <label>1</label>
    </ligand>
</feature>
<dbReference type="EC" id="6.1.1.6" evidence="8"/>
<dbReference type="Pfam" id="PF01336">
    <property type="entry name" value="tRNA_anti-codon"/>
    <property type="match status" value="1"/>
</dbReference>
<comment type="subcellular location">
    <subcellularLocation>
        <location evidence="8">Cytoplasm</location>
    </subcellularLocation>
</comment>
<keyword evidence="5 8" id="KW-0067">ATP-binding</keyword>
<dbReference type="InterPro" id="IPR045864">
    <property type="entry name" value="aa-tRNA-synth_II/BPL/LPL"/>
</dbReference>
<proteinExistence type="inferred from homology"/>
<comment type="catalytic activity">
    <reaction evidence="7 8 9">
        <text>tRNA(Lys) + L-lysine + ATP = L-lysyl-tRNA(Lys) + AMP + diphosphate</text>
        <dbReference type="Rhea" id="RHEA:20792"/>
        <dbReference type="Rhea" id="RHEA-COMP:9696"/>
        <dbReference type="Rhea" id="RHEA-COMP:9697"/>
        <dbReference type="ChEBI" id="CHEBI:30616"/>
        <dbReference type="ChEBI" id="CHEBI:32551"/>
        <dbReference type="ChEBI" id="CHEBI:33019"/>
        <dbReference type="ChEBI" id="CHEBI:78442"/>
        <dbReference type="ChEBI" id="CHEBI:78529"/>
        <dbReference type="ChEBI" id="CHEBI:456215"/>
        <dbReference type="EC" id="6.1.1.6"/>
    </reaction>
</comment>
<organism evidence="11 12">
    <name type="scientific">Porphyromonas miyakawae</name>
    <dbReference type="NCBI Taxonomy" id="3137470"/>
    <lineage>
        <taxon>Bacteria</taxon>
        <taxon>Pseudomonadati</taxon>
        <taxon>Bacteroidota</taxon>
        <taxon>Bacteroidia</taxon>
        <taxon>Bacteroidales</taxon>
        <taxon>Porphyromonadaceae</taxon>
        <taxon>Porphyromonas</taxon>
    </lineage>
</organism>
<keyword evidence="2 8" id="KW-0436">Ligase</keyword>
<comment type="similarity">
    <text evidence="1 8">Belongs to the class-II aminoacyl-tRNA synthetase family.</text>
</comment>
<evidence type="ECO:0000256" key="6">
    <source>
        <dbReference type="ARBA" id="ARBA00023146"/>
    </source>
</evidence>
<evidence type="ECO:0000313" key="12">
    <source>
        <dbReference type="Proteomes" id="UP001628220"/>
    </source>
</evidence>
<accession>A0ABQ0E2R4</accession>
<dbReference type="GO" id="GO:0016874">
    <property type="term" value="F:ligase activity"/>
    <property type="evidence" value="ECO:0007669"/>
    <property type="project" value="UniProtKB-KW"/>
</dbReference>
<evidence type="ECO:0000313" key="11">
    <source>
        <dbReference type="EMBL" id="GAB1252001.1"/>
    </source>
</evidence>
<keyword evidence="8 9" id="KW-0460">Magnesium</keyword>
<dbReference type="Gene3D" id="3.30.930.10">
    <property type="entry name" value="Bira Bifunctional Protein, Domain 2"/>
    <property type="match status" value="1"/>
</dbReference>
<dbReference type="HAMAP" id="MF_00252">
    <property type="entry name" value="Lys_tRNA_synth_class2"/>
    <property type="match status" value="1"/>
</dbReference>
<dbReference type="PANTHER" id="PTHR42918">
    <property type="entry name" value="LYSYL-TRNA SYNTHETASE"/>
    <property type="match status" value="1"/>
</dbReference>
<dbReference type="SUPFAM" id="SSF55681">
    <property type="entry name" value="Class II aaRS and biotin synthetases"/>
    <property type="match status" value="1"/>
</dbReference>
<evidence type="ECO:0000256" key="9">
    <source>
        <dbReference type="RuleBase" id="RU000336"/>
    </source>
</evidence>
<evidence type="ECO:0000256" key="2">
    <source>
        <dbReference type="ARBA" id="ARBA00022598"/>
    </source>
</evidence>
<comment type="cofactor">
    <cofactor evidence="8 9">
        <name>Mg(2+)</name>
        <dbReference type="ChEBI" id="CHEBI:18420"/>
    </cofactor>
    <text evidence="8 9">Binds 3 Mg(2+) ions per subunit.</text>
</comment>
<keyword evidence="8" id="KW-0648">Protein biosynthesis</keyword>
<dbReference type="Pfam" id="PF00152">
    <property type="entry name" value="tRNA-synt_2"/>
    <property type="match status" value="1"/>
</dbReference>
<dbReference type="CDD" id="cd00775">
    <property type="entry name" value="LysRS_core"/>
    <property type="match status" value="1"/>
</dbReference>
<dbReference type="PROSITE" id="PS50862">
    <property type="entry name" value="AA_TRNA_LIGASE_II"/>
    <property type="match status" value="1"/>
</dbReference>
<dbReference type="InterPro" id="IPR012340">
    <property type="entry name" value="NA-bd_OB-fold"/>
</dbReference>
<evidence type="ECO:0000256" key="4">
    <source>
        <dbReference type="ARBA" id="ARBA00022741"/>
    </source>
</evidence>
<dbReference type="InterPro" id="IPR044136">
    <property type="entry name" value="Lys-tRNA-ligase_II_N"/>
</dbReference>
<dbReference type="PANTHER" id="PTHR42918:SF15">
    <property type="entry name" value="LYSINE--TRNA LIGASE, CHLOROPLASTIC_MITOCHONDRIAL"/>
    <property type="match status" value="1"/>
</dbReference>
<evidence type="ECO:0000259" key="10">
    <source>
        <dbReference type="PROSITE" id="PS50862"/>
    </source>
</evidence>
<dbReference type="InterPro" id="IPR004365">
    <property type="entry name" value="NA-bd_OB_tRNA"/>
</dbReference>
<dbReference type="RefSeq" id="WP_411915772.1">
    <property type="nucleotide sequence ID" value="NZ_BAAFSF010000004.1"/>
</dbReference>
<dbReference type="PRINTS" id="PR00982">
    <property type="entry name" value="TRNASYNTHLYS"/>
</dbReference>
<sequence>MDKYLRLTLSDQEIARRESLEELKAAGINPYPAEAYPVDAYAKEIITNFKEEAPRRTVHIAGRIMSRRIMGKASFMELADSTGKIQIYLTRDDLCPGEDKSLYNTIFKKCLDIGDFVGIEGFVFRTQTGEISVHAQQMTFLAKALRPLPIVKSNKEGQEFDAFNDPEQRYRRRYVDLIVNDQVKDIFIKRSRIISTMRHIFDEAGYMEVETPILQPIPGGASARPFVTHHNALDIPLYLRIADELYLKRLIVGGFEGVYEFGKNFRNEGMDRTHNPEFTCVELYVAYKDYIWMMEFVENLLSEVCNKAMGTTELTIGGNSISFAPPYRRVTMTDAIKEYTGIDITGMDEAALRRACRDLGIEEDETMGKGKLIDAIFGEKCEKNFIQPTFITDYPVEMSPLTKAHRSKPGLTERFELMVNGKEVANAYSELNDPIDQRNRFEEQLRLSEKGDDEAMFIDQDFLRALEYGMPTTSGVGIGIDRLVMMLTGQESIQEVILFPQMKPEPHIAIDKPERYTACGIPAELVPLLQKAGYSTVAAIDWDNPQKVLQRIVEINKKYKLELAMPSIDEVSKWHYLVNRRGE</sequence>
<evidence type="ECO:0000256" key="3">
    <source>
        <dbReference type="ARBA" id="ARBA00022723"/>
    </source>
</evidence>
<keyword evidence="8" id="KW-0963">Cytoplasm</keyword>
<keyword evidence="12" id="KW-1185">Reference proteome</keyword>
<dbReference type="Proteomes" id="UP001628220">
    <property type="component" value="Unassembled WGS sequence"/>
</dbReference>
<keyword evidence="3 8" id="KW-0479">Metal-binding</keyword>
<dbReference type="EMBL" id="BAAFSF010000004">
    <property type="protein sequence ID" value="GAB1252001.1"/>
    <property type="molecule type" value="Genomic_DNA"/>
</dbReference>
<dbReference type="NCBIfam" id="TIGR00499">
    <property type="entry name" value="lysS_bact"/>
    <property type="match status" value="1"/>
</dbReference>
<evidence type="ECO:0000256" key="5">
    <source>
        <dbReference type="ARBA" id="ARBA00022840"/>
    </source>
</evidence>
<dbReference type="InterPro" id="IPR018149">
    <property type="entry name" value="Lys-tRNA-synth_II_C"/>
</dbReference>
<keyword evidence="6 8" id="KW-0030">Aminoacyl-tRNA synthetase</keyword>
<comment type="caution">
    <text evidence="11">The sequence shown here is derived from an EMBL/GenBank/DDBJ whole genome shotgun (WGS) entry which is preliminary data.</text>
</comment>
<dbReference type="Pfam" id="PF14229">
    <property type="entry name" value="DUF4332"/>
    <property type="match status" value="1"/>
</dbReference>
<name>A0ABQ0E2R4_9PORP</name>
<dbReference type="InterPro" id="IPR006195">
    <property type="entry name" value="aa-tRNA-synth_II"/>
</dbReference>
<evidence type="ECO:0000256" key="7">
    <source>
        <dbReference type="ARBA" id="ARBA00048573"/>
    </source>
</evidence>
<keyword evidence="4 8" id="KW-0547">Nucleotide-binding</keyword>
<reference evidence="11 12" key="1">
    <citation type="journal article" date="2025" name="Int. J. Syst. Evol. Microbiol.">
        <title>Desulfovibrio falkowii sp. nov., Porphyromonas miyakawae sp. nov., Mediterraneibacter flintii sp. nov. and Owariibacterium komagatae gen. nov., sp. nov., isolated from human faeces.</title>
        <authorList>
            <person name="Hamaguchi T."/>
            <person name="Ohara M."/>
            <person name="Hisatomi A."/>
            <person name="Sekiguchi K."/>
            <person name="Takeda J.I."/>
            <person name="Ueyama J."/>
            <person name="Ito M."/>
            <person name="Nishiwaki H."/>
            <person name="Ogi T."/>
            <person name="Hirayama M."/>
            <person name="Ohkuma M."/>
            <person name="Sakamoto M."/>
            <person name="Ohno K."/>
        </authorList>
    </citation>
    <scope>NUCLEOTIDE SEQUENCE [LARGE SCALE GENOMIC DNA]</scope>
    <source>
        <strain evidence="11 12">13CB11C</strain>
    </source>
</reference>
<evidence type="ECO:0000256" key="1">
    <source>
        <dbReference type="ARBA" id="ARBA00008226"/>
    </source>
</evidence>
<gene>
    <name evidence="8 11" type="primary">lysS</name>
    <name evidence="11" type="ORF">Tsumi_11070</name>
</gene>
<feature type="domain" description="Aminoacyl-transfer RNA synthetases class-II family profile" evidence="10">
    <location>
        <begin position="190"/>
        <end position="504"/>
    </location>
</feature>
<feature type="binding site" evidence="8">
    <location>
        <position position="423"/>
    </location>
    <ligand>
        <name>Mg(2+)</name>
        <dbReference type="ChEBI" id="CHEBI:18420"/>
        <label>2</label>
    </ligand>
</feature>
<comment type="subunit">
    <text evidence="8">Homodimer.</text>
</comment>